<accession>A0ABM8IF96</accession>
<keyword evidence="2" id="KW-0472">Membrane</keyword>
<sequence length="593" mass="67393">MKQLNNMLLAAALLSVSLNAAGQKAKKDTTLNRVVVVEKEYNPDIMDASKVNVLPKVQEPFVGKRTIEYNMSLLPISSLEEMMNPVTRNLDQAKAKWGFAQLGYGNYGNLDARAAYLFDLSPRDQLNVSGSLEGMNASLKLPEIFESAYQNRNWKSRYYRTKLNADYQHRFDRVLLDAAVNFGTDNFNYHAFLEPENALMPSLTDKQHHAKWSLHAGIKSLDKNFPLQFQAETNFLSFKKSYPESVTEKIWRTKGDVYGMIGEQQRVGIKAEMNNFFYSKTGYRSYTSLELNPYYVFSNDSWKVRLGAHVDYSSLNNNVDGGKSSPAIQVSPDIETQYLFAKSYVAYLKLVGGQELNDFRRLESLNPYANFYQQNNSYNQLDAMLGFKANVGGGFWFDLFAGYNIINDDLCFSNLFSNMINLAKPYTETEDTKHFYIGSKLKYTYRGMADFSLKGTYYSWKNSDMNYMLMKPKFDLQFNADVKVLPKLTINAGYRYIARSEVNLNYIDVVASDYINPALSGSGLSDSFISPVVHGSAVKLSPVSDLSLGATYNLSDDISIFARFSNIMNKDYQYYYSYPVQGINFLAGASIRF</sequence>
<name>A0ABM8IF96_9BACE</name>
<keyword evidence="5" id="KW-0675">Receptor</keyword>
<dbReference type="SUPFAM" id="SSF56935">
    <property type="entry name" value="Porins"/>
    <property type="match status" value="1"/>
</dbReference>
<dbReference type="EMBL" id="AP028055">
    <property type="protein sequence ID" value="BEG99894.1"/>
    <property type="molecule type" value="Genomic_DNA"/>
</dbReference>
<keyword evidence="3" id="KW-0998">Cell outer membrane</keyword>
<dbReference type="Proteomes" id="UP001496674">
    <property type="component" value="Chromosome"/>
</dbReference>
<keyword evidence="6" id="KW-1185">Reference proteome</keyword>
<comment type="subcellular location">
    <subcellularLocation>
        <location evidence="1">Cell outer membrane</location>
    </subcellularLocation>
</comment>
<dbReference type="Gene3D" id="2.40.170.20">
    <property type="entry name" value="TonB-dependent receptor, beta-barrel domain"/>
    <property type="match status" value="1"/>
</dbReference>
<dbReference type="InterPro" id="IPR036942">
    <property type="entry name" value="Beta-barrel_TonB_sf"/>
</dbReference>
<feature type="chain" id="PRO_5045119926" evidence="4">
    <location>
        <begin position="21"/>
        <end position="593"/>
    </location>
</feature>
<proteinExistence type="predicted"/>
<evidence type="ECO:0000256" key="2">
    <source>
        <dbReference type="ARBA" id="ARBA00023136"/>
    </source>
</evidence>
<dbReference type="RefSeq" id="WP_353330782.1">
    <property type="nucleotide sequence ID" value="NZ_AP028055.1"/>
</dbReference>
<evidence type="ECO:0000256" key="3">
    <source>
        <dbReference type="ARBA" id="ARBA00023237"/>
    </source>
</evidence>
<evidence type="ECO:0000256" key="4">
    <source>
        <dbReference type="SAM" id="SignalP"/>
    </source>
</evidence>
<organism evidence="5 6">
    <name type="scientific">Bacteroides sedimenti</name>
    <dbReference type="NCBI Taxonomy" id="2136147"/>
    <lineage>
        <taxon>Bacteria</taxon>
        <taxon>Pseudomonadati</taxon>
        <taxon>Bacteroidota</taxon>
        <taxon>Bacteroidia</taxon>
        <taxon>Bacteroidales</taxon>
        <taxon>Bacteroidaceae</taxon>
        <taxon>Bacteroides</taxon>
    </lineage>
</organism>
<evidence type="ECO:0000256" key="1">
    <source>
        <dbReference type="ARBA" id="ARBA00004442"/>
    </source>
</evidence>
<evidence type="ECO:0000313" key="5">
    <source>
        <dbReference type="EMBL" id="BEG99894.1"/>
    </source>
</evidence>
<keyword evidence="4" id="KW-0732">Signal</keyword>
<protein>
    <submittedName>
        <fullName evidence="5">TonB-dependent receptor</fullName>
    </submittedName>
</protein>
<feature type="signal peptide" evidence="4">
    <location>
        <begin position="1"/>
        <end position="20"/>
    </location>
</feature>
<evidence type="ECO:0000313" key="6">
    <source>
        <dbReference type="Proteomes" id="UP001496674"/>
    </source>
</evidence>
<reference evidence="5 6" key="1">
    <citation type="submission" date="2023-04" db="EMBL/GenBank/DDBJ databases">
        <title>Draft genome sequence of acteroides sedimenti strain YN3PY1.</title>
        <authorList>
            <person name="Yoshida N."/>
        </authorList>
    </citation>
    <scope>NUCLEOTIDE SEQUENCE [LARGE SCALE GENOMIC DNA]</scope>
    <source>
        <strain evidence="5 6">YN3PY1</strain>
    </source>
</reference>
<gene>
    <name evidence="5" type="ORF">BSYN_21590</name>
</gene>